<dbReference type="PANTHER" id="PTHR42951">
    <property type="entry name" value="METALLO-BETA-LACTAMASE DOMAIN-CONTAINING"/>
    <property type="match status" value="1"/>
</dbReference>
<sequence>MNSNDLYQNSRRAVGISGGRALCPTARKVGYKMEMKRLTEHIYYYPHQPETDRPMLAYVKGEKIALVIDAGASAHHVDEFYAALDVAGLRKPNLTAITHWHWDHTFGMHRIHGLSIAGAKTSELLCREKERLSESGYEAFLKRDDECLAKEYAGGQSIVATPSAIQFEDRLVLNLGGMTAQLFETAAPHSEDTTLIYIPEEKALFLGDATSEDFYNNGYMDKSKLKSLIHIIEEIDCNYCVLSHTEPLSKTELLGYLDSVL</sequence>
<comment type="caution">
    <text evidence="2">The sequence shown here is derived from an EMBL/GenBank/DDBJ whole genome shotgun (WGS) entry which is preliminary data.</text>
</comment>
<organism evidence="2 3">
    <name type="scientific">Muricomes intestini</name>
    <dbReference type="NCBI Taxonomy" id="1796634"/>
    <lineage>
        <taxon>Bacteria</taxon>
        <taxon>Bacillati</taxon>
        <taxon>Bacillota</taxon>
        <taxon>Clostridia</taxon>
        <taxon>Lachnospirales</taxon>
        <taxon>Lachnospiraceae</taxon>
        <taxon>Muricomes</taxon>
    </lineage>
</organism>
<evidence type="ECO:0000313" key="3">
    <source>
        <dbReference type="Proteomes" id="UP000295726"/>
    </source>
</evidence>
<dbReference type="InterPro" id="IPR036866">
    <property type="entry name" value="RibonucZ/Hydroxyglut_hydro"/>
</dbReference>
<dbReference type="SMART" id="SM00849">
    <property type="entry name" value="Lactamase_B"/>
    <property type="match status" value="1"/>
</dbReference>
<dbReference type="Gene3D" id="3.60.15.10">
    <property type="entry name" value="Ribonuclease Z/Hydroxyacylglutathione hydrolase-like"/>
    <property type="match status" value="1"/>
</dbReference>
<gene>
    <name evidence="2" type="ORF">EDD59_102156</name>
</gene>
<dbReference type="GO" id="GO:0016787">
    <property type="term" value="F:hydrolase activity"/>
    <property type="evidence" value="ECO:0007669"/>
    <property type="project" value="UniProtKB-KW"/>
</dbReference>
<reference evidence="2 3" key="1">
    <citation type="submission" date="2019-03" db="EMBL/GenBank/DDBJ databases">
        <title>Genomic Encyclopedia of Type Strains, Phase IV (KMG-IV): sequencing the most valuable type-strain genomes for metagenomic binning, comparative biology and taxonomic classification.</title>
        <authorList>
            <person name="Goeker M."/>
        </authorList>
    </citation>
    <scope>NUCLEOTIDE SEQUENCE [LARGE SCALE GENOMIC DNA]</scope>
    <source>
        <strain evidence="2 3">DSM 29489</strain>
    </source>
</reference>
<dbReference type="PANTHER" id="PTHR42951:SF4">
    <property type="entry name" value="ACYL-COENZYME A THIOESTERASE MBLAC2"/>
    <property type="match status" value="1"/>
</dbReference>
<keyword evidence="2" id="KW-0378">Hydrolase</keyword>
<proteinExistence type="predicted"/>
<dbReference type="Proteomes" id="UP000295726">
    <property type="component" value="Unassembled WGS sequence"/>
</dbReference>
<dbReference type="InterPro" id="IPR050855">
    <property type="entry name" value="NDM-1-like"/>
</dbReference>
<dbReference type="SUPFAM" id="SSF56281">
    <property type="entry name" value="Metallo-hydrolase/oxidoreductase"/>
    <property type="match status" value="1"/>
</dbReference>
<evidence type="ECO:0000313" key="2">
    <source>
        <dbReference type="EMBL" id="TCS82288.1"/>
    </source>
</evidence>
<accession>A0A4R3KG57</accession>
<name>A0A4R3KG57_9FIRM</name>
<feature type="domain" description="Metallo-beta-lactamase" evidence="1">
    <location>
        <begin position="54"/>
        <end position="244"/>
    </location>
</feature>
<protein>
    <submittedName>
        <fullName evidence="2">Glyoxylase-like metal-dependent hydrolase (Beta-lactamase superfamily II)</fullName>
    </submittedName>
</protein>
<dbReference type="AlphaFoldDB" id="A0A4R3KG57"/>
<dbReference type="InterPro" id="IPR001279">
    <property type="entry name" value="Metallo-B-lactamas"/>
</dbReference>
<keyword evidence="3" id="KW-1185">Reference proteome</keyword>
<dbReference type="EMBL" id="SLZZ01000002">
    <property type="protein sequence ID" value="TCS82288.1"/>
    <property type="molecule type" value="Genomic_DNA"/>
</dbReference>
<evidence type="ECO:0000259" key="1">
    <source>
        <dbReference type="SMART" id="SM00849"/>
    </source>
</evidence>
<dbReference type="Pfam" id="PF00753">
    <property type="entry name" value="Lactamase_B"/>
    <property type="match status" value="1"/>
</dbReference>